<evidence type="ECO:0000313" key="5">
    <source>
        <dbReference type="Proteomes" id="UP000216020"/>
    </source>
</evidence>
<dbReference type="OrthoDB" id="5363083at2"/>
<keyword evidence="5" id="KW-1185">Reference proteome</keyword>
<gene>
    <name evidence="4" type="ORF">CAL29_12025</name>
</gene>
<dbReference type="CDD" id="cd01072">
    <property type="entry name" value="PBP2_SMa0082_like"/>
    <property type="match status" value="1"/>
</dbReference>
<evidence type="ECO:0000256" key="2">
    <source>
        <dbReference type="SAM" id="SignalP"/>
    </source>
</evidence>
<dbReference type="InterPro" id="IPR001638">
    <property type="entry name" value="Solute-binding_3/MltF_N"/>
</dbReference>
<feature type="signal peptide" evidence="2">
    <location>
        <begin position="1"/>
        <end position="24"/>
    </location>
</feature>
<sequence>MKRRNAILSALALVLLAASQAAYADRLQNIIDSGKLTVAVVQDYPPYGSVGADLQPIGYDIDTAGLIARKLGVKLVLVSVTSTNRIPYIISGKVDMVIANLGKTAEREKVISFSHAYAPYYNGVFGPPQDKVERMADLAGKTIGVTRGSIEDLELTQGAPASTTIKRFEDSNSTMSAFLSGQVDLVATGNAVAATVLSKNPPRRPETKFLIKSSPCAIGINKDEKPLLAKVNDIIDQAKADGELSAISKKWLRIDLPKDL</sequence>
<dbReference type="Proteomes" id="UP000216020">
    <property type="component" value="Unassembled WGS sequence"/>
</dbReference>
<dbReference type="RefSeq" id="WP_094853262.1">
    <property type="nucleotide sequence ID" value="NZ_NEVM01000002.1"/>
</dbReference>
<evidence type="ECO:0000256" key="1">
    <source>
        <dbReference type="ARBA" id="ARBA00022729"/>
    </source>
</evidence>
<protein>
    <submittedName>
        <fullName evidence="4">Amino acid ABC transporter substrate-binding protein</fullName>
    </submittedName>
</protein>
<feature type="chain" id="PRO_5012605054" evidence="2">
    <location>
        <begin position="25"/>
        <end position="260"/>
    </location>
</feature>
<evidence type="ECO:0000313" key="4">
    <source>
        <dbReference type="EMBL" id="OZI34263.1"/>
    </source>
</evidence>
<accession>A0A261SD15</accession>
<dbReference type="PANTHER" id="PTHR35936">
    <property type="entry name" value="MEMBRANE-BOUND LYTIC MUREIN TRANSGLYCOSYLASE F"/>
    <property type="match status" value="1"/>
</dbReference>
<dbReference type="SUPFAM" id="SSF53850">
    <property type="entry name" value="Periplasmic binding protein-like II"/>
    <property type="match status" value="1"/>
</dbReference>
<dbReference type="AlphaFoldDB" id="A0A261SD15"/>
<proteinExistence type="predicted"/>
<comment type="caution">
    <text evidence="4">The sequence shown here is derived from an EMBL/GenBank/DDBJ whole genome shotgun (WGS) entry which is preliminary data.</text>
</comment>
<dbReference type="Pfam" id="PF00497">
    <property type="entry name" value="SBP_bac_3"/>
    <property type="match status" value="1"/>
</dbReference>
<name>A0A261SD15_9BORD</name>
<organism evidence="4 5">
    <name type="scientific">Bordetella genomosp. 10</name>
    <dbReference type="NCBI Taxonomy" id="1416804"/>
    <lineage>
        <taxon>Bacteria</taxon>
        <taxon>Pseudomonadati</taxon>
        <taxon>Pseudomonadota</taxon>
        <taxon>Betaproteobacteria</taxon>
        <taxon>Burkholderiales</taxon>
        <taxon>Alcaligenaceae</taxon>
        <taxon>Bordetella</taxon>
    </lineage>
</organism>
<dbReference type="Gene3D" id="3.40.190.10">
    <property type="entry name" value="Periplasmic binding protein-like II"/>
    <property type="match status" value="2"/>
</dbReference>
<dbReference type="PANTHER" id="PTHR35936:SF37">
    <property type="entry name" value="AMINO ACID ABC TRANSPORTER SUBSTRATE-BINDING PROTEIN"/>
    <property type="match status" value="1"/>
</dbReference>
<dbReference type="EMBL" id="NEVM01000002">
    <property type="protein sequence ID" value="OZI34263.1"/>
    <property type="molecule type" value="Genomic_DNA"/>
</dbReference>
<reference evidence="5" key="1">
    <citation type="submission" date="2017-05" db="EMBL/GenBank/DDBJ databases">
        <title>Complete and WGS of Bordetella genogroups.</title>
        <authorList>
            <person name="Spilker T."/>
            <person name="Lipuma J."/>
        </authorList>
    </citation>
    <scope>NUCLEOTIDE SEQUENCE [LARGE SCALE GENOMIC DNA]</scope>
    <source>
        <strain evidence="5">AU16122</strain>
    </source>
</reference>
<dbReference type="SMART" id="SM00062">
    <property type="entry name" value="PBPb"/>
    <property type="match status" value="1"/>
</dbReference>
<keyword evidence="1 2" id="KW-0732">Signal</keyword>
<feature type="domain" description="Solute-binding protein family 3/N-terminal" evidence="3">
    <location>
        <begin position="35"/>
        <end position="255"/>
    </location>
</feature>
<evidence type="ECO:0000259" key="3">
    <source>
        <dbReference type="SMART" id="SM00062"/>
    </source>
</evidence>